<name>L9YZ04_9EURY</name>
<keyword evidence="3" id="KW-1185">Reference proteome</keyword>
<keyword evidence="1" id="KW-0472">Membrane</keyword>
<protein>
    <submittedName>
        <fullName evidence="2">Uncharacterized protein</fullName>
    </submittedName>
</protein>
<sequence>MRINGSIQPIAASVRVSQRLVEAGLKYIYYFHNSTVAEVMLSVHFDRAVGRRVAEPVLAALAVLSTVDVVTEPVILFETAFGSFWLPFAILVPGFLALSVLVDVLAHGVRLGSTVLGTGDRSQPGDTAASRLLASVVLGPLAVFTLWWAVASLSVHYLAETGGVSPSIWALLFGGILGALVLVRDVFVRLFPEGPLSRLSGRSAE</sequence>
<evidence type="ECO:0000313" key="2">
    <source>
        <dbReference type="EMBL" id="ELY79465.1"/>
    </source>
</evidence>
<gene>
    <name evidence="2" type="ORF">C486_10709</name>
</gene>
<feature type="transmembrane region" description="Helical" evidence="1">
    <location>
        <begin position="168"/>
        <end position="188"/>
    </location>
</feature>
<keyword evidence="1" id="KW-1133">Transmembrane helix</keyword>
<comment type="caution">
    <text evidence="2">The sequence shown here is derived from an EMBL/GenBank/DDBJ whole genome shotgun (WGS) entry which is preliminary data.</text>
</comment>
<proteinExistence type="predicted"/>
<organism evidence="2 3">
    <name type="scientific">Natrinema gari JCM 14663</name>
    <dbReference type="NCBI Taxonomy" id="1230459"/>
    <lineage>
        <taxon>Archaea</taxon>
        <taxon>Methanobacteriati</taxon>
        <taxon>Methanobacteriota</taxon>
        <taxon>Stenosarchaea group</taxon>
        <taxon>Halobacteria</taxon>
        <taxon>Halobacteriales</taxon>
        <taxon>Natrialbaceae</taxon>
        <taxon>Natrinema</taxon>
    </lineage>
</organism>
<feature type="transmembrane region" description="Helical" evidence="1">
    <location>
        <begin position="128"/>
        <end position="148"/>
    </location>
</feature>
<dbReference type="EMBL" id="AOIJ01000051">
    <property type="protein sequence ID" value="ELY79465.1"/>
    <property type="molecule type" value="Genomic_DNA"/>
</dbReference>
<evidence type="ECO:0000313" key="3">
    <source>
        <dbReference type="Proteomes" id="UP000011592"/>
    </source>
</evidence>
<reference evidence="2 3" key="1">
    <citation type="journal article" date="2014" name="PLoS Genet.">
        <title>Phylogenetically driven sequencing of extremely halophilic archaea reveals strategies for static and dynamic osmo-response.</title>
        <authorList>
            <person name="Becker E.A."/>
            <person name="Seitzer P.M."/>
            <person name="Tritt A."/>
            <person name="Larsen D."/>
            <person name="Krusor M."/>
            <person name="Yao A.I."/>
            <person name="Wu D."/>
            <person name="Madern D."/>
            <person name="Eisen J.A."/>
            <person name="Darling A.E."/>
            <person name="Facciotti M.T."/>
        </authorList>
    </citation>
    <scope>NUCLEOTIDE SEQUENCE [LARGE SCALE GENOMIC DNA]</scope>
    <source>
        <strain evidence="2 3">JCM 14663</strain>
    </source>
</reference>
<evidence type="ECO:0000256" key="1">
    <source>
        <dbReference type="SAM" id="Phobius"/>
    </source>
</evidence>
<dbReference type="AlphaFoldDB" id="L9YZ04"/>
<keyword evidence="1" id="KW-0812">Transmembrane</keyword>
<accession>L9YZ04</accession>
<feature type="transmembrane region" description="Helical" evidence="1">
    <location>
        <begin position="57"/>
        <end position="77"/>
    </location>
</feature>
<feature type="transmembrane region" description="Helical" evidence="1">
    <location>
        <begin position="83"/>
        <end position="107"/>
    </location>
</feature>
<dbReference type="Proteomes" id="UP000011592">
    <property type="component" value="Unassembled WGS sequence"/>
</dbReference>